<gene>
    <name evidence="1" type="ORF">OLC1_LOCUS12058</name>
</gene>
<sequence length="109" mass="12025">MGPSPCVWSSQQRNPQFRDFGVKGRTYVGAGYGYGFGYGSSDGFGGVSGGLKRELSGTGVFLPRRYENNNYNSKASEYRKKSDKWMERFGCLVIGPGLGRDPFLLVSDF</sequence>
<reference evidence="1" key="1">
    <citation type="submission" date="2023-03" db="EMBL/GenBank/DDBJ databases">
        <authorList>
            <person name="Julca I."/>
        </authorList>
    </citation>
    <scope>NUCLEOTIDE SEQUENCE</scope>
</reference>
<dbReference type="AlphaFoldDB" id="A0AAV1D4J3"/>
<evidence type="ECO:0000313" key="1">
    <source>
        <dbReference type="EMBL" id="CAI9102760.1"/>
    </source>
</evidence>
<accession>A0AAV1D4J3</accession>
<dbReference type="EMBL" id="OX459121">
    <property type="protein sequence ID" value="CAI9102760.1"/>
    <property type="molecule type" value="Genomic_DNA"/>
</dbReference>
<keyword evidence="2" id="KW-1185">Reference proteome</keyword>
<dbReference type="Proteomes" id="UP001161247">
    <property type="component" value="Chromosome 4"/>
</dbReference>
<protein>
    <submittedName>
        <fullName evidence="1">OLC1v1001080C1</fullName>
    </submittedName>
</protein>
<organism evidence="1 2">
    <name type="scientific">Oldenlandia corymbosa var. corymbosa</name>
    <dbReference type="NCBI Taxonomy" id="529605"/>
    <lineage>
        <taxon>Eukaryota</taxon>
        <taxon>Viridiplantae</taxon>
        <taxon>Streptophyta</taxon>
        <taxon>Embryophyta</taxon>
        <taxon>Tracheophyta</taxon>
        <taxon>Spermatophyta</taxon>
        <taxon>Magnoliopsida</taxon>
        <taxon>eudicotyledons</taxon>
        <taxon>Gunneridae</taxon>
        <taxon>Pentapetalae</taxon>
        <taxon>asterids</taxon>
        <taxon>lamiids</taxon>
        <taxon>Gentianales</taxon>
        <taxon>Rubiaceae</taxon>
        <taxon>Rubioideae</taxon>
        <taxon>Spermacoceae</taxon>
        <taxon>Hedyotis-Oldenlandia complex</taxon>
        <taxon>Oldenlandia</taxon>
    </lineage>
</organism>
<proteinExistence type="predicted"/>
<evidence type="ECO:0000313" key="2">
    <source>
        <dbReference type="Proteomes" id="UP001161247"/>
    </source>
</evidence>
<name>A0AAV1D4J3_OLDCO</name>